<sequence>MAFSQALLAVQRQPEGGSLGKYPCGGWGRDRLRSIQPDGVSARSLHQFWHFHRLQPQTLCPPKARNRKHDGLGSSLTSWAPKQGAEARARDPGGQQSQRDQLLHGPAAEWDWKPSNAYRWGPWLGIWTESANKRLRPRLS</sequence>
<evidence type="ECO:0000313" key="2">
    <source>
        <dbReference type="EMBL" id="TFJ97019.1"/>
    </source>
</evidence>
<feature type="region of interest" description="Disordered" evidence="1">
    <location>
        <begin position="59"/>
        <end position="107"/>
    </location>
</feature>
<dbReference type="Proteomes" id="UP000297703">
    <property type="component" value="Unassembled WGS sequence"/>
</dbReference>
<dbReference type="AlphaFoldDB" id="A0A4D9DNA3"/>
<proteinExistence type="predicted"/>
<protein>
    <submittedName>
        <fullName evidence="2">Metal transporter CNNM2</fullName>
    </submittedName>
</protein>
<comment type="caution">
    <text evidence="2">The sequence shown here is derived from an EMBL/GenBank/DDBJ whole genome shotgun (WGS) entry which is preliminary data.</text>
</comment>
<organism evidence="2 3">
    <name type="scientific">Platysternon megacephalum</name>
    <name type="common">big-headed turtle</name>
    <dbReference type="NCBI Taxonomy" id="55544"/>
    <lineage>
        <taxon>Eukaryota</taxon>
        <taxon>Metazoa</taxon>
        <taxon>Chordata</taxon>
        <taxon>Craniata</taxon>
        <taxon>Vertebrata</taxon>
        <taxon>Euteleostomi</taxon>
        <taxon>Archelosauria</taxon>
        <taxon>Testudinata</taxon>
        <taxon>Testudines</taxon>
        <taxon>Cryptodira</taxon>
        <taxon>Durocryptodira</taxon>
        <taxon>Testudinoidea</taxon>
        <taxon>Platysternidae</taxon>
        <taxon>Platysternon</taxon>
    </lineage>
</organism>
<reference evidence="2 3" key="2">
    <citation type="submission" date="2019-04" db="EMBL/GenBank/DDBJ databases">
        <title>The genome sequence of big-headed turtle.</title>
        <authorList>
            <person name="Gong S."/>
        </authorList>
    </citation>
    <scope>NUCLEOTIDE SEQUENCE [LARGE SCALE GENOMIC DNA]</scope>
    <source>
        <strain evidence="2">DO16091913</strain>
        <tissue evidence="2">Muscle</tissue>
    </source>
</reference>
<dbReference type="EMBL" id="QXTE01000543">
    <property type="protein sequence ID" value="TFJ97019.1"/>
    <property type="molecule type" value="Genomic_DNA"/>
</dbReference>
<name>A0A4D9DNA3_9SAUR</name>
<accession>A0A4D9DNA3</accession>
<keyword evidence="3" id="KW-1185">Reference proteome</keyword>
<evidence type="ECO:0000313" key="3">
    <source>
        <dbReference type="Proteomes" id="UP000297703"/>
    </source>
</evidence>
<gene>
    <name evidence="2" type="ORF">DR999_PMT21163</name>
</gene>
<evidence type="ECO:0000256" key="1">
    <source>
        <dbReference type="SAM" id="MobiDB-lite"/>
    </source>
</evidence>
<reference evidence="2 3" key="1">
    <citation type="submission" date="2019-04" db="EMBL/GenBank/DDBJ databases">
        <title>Draft genome of the big-headed turtle Platysternon megacephalum.</title>
        <authorList>
            <person name="Gong S."/>
        </authorList>
    </citation>
    <scope>NUCLEOTIDE SEQUENCE [LARGE SCALE GENOMIC DNA]</scope>
    <source>
        <strain evidence="2">DO16091913</strain>
        <tissue evidence="2">Muscle</tissue>
    </source>
</reference>